<dbReference type="RefSeq" id="WP_096798525.1">
    <property type="nucleotide sequence ID" value="NZ_CP023564.1"/>
</dbReference>
<sequence length="111" mass="11988">MGLFASNGTLEKSYSDDVDAVRTAITEHCREQGHHLGSVSQDQMRFEVSTKRTAMNWGTAVVLTLTPTGSGTNVVIDYDNVDGSPRALMDGRKNTKTITKFVDGLSATLHG</sequence>
<gene>
    <name evidence="1" type="ORF">CFK41_04105</name>
</gene>
<accession>A0A291GV94</accession>
<organism evidence="1 2">
    <name type="scientific">Brachybacterium ginsengisoli</name>
    <dbReference type="NCBI Taxonomy" id="1331682"/>
    <lineage>
        <taxon>Bacteria</taxon>
        <taxon>Bacillati</taxon>
        <taxon>Actinomycetota</taxon>
        <taxon>Actinomycetes</taxon>
        <taxon>Micrococcales</taxon>
        <taxon>Dermabacteraceae</taxon>
        <taxon>Brachybacterium</taxon>
    </lineage>
</organism>
<dbReference type="EMBL" id="CP023564">
    <property type="protein sequence ID" value="ATG54046.1"/>
    <property type="molecule type" value="Genomic_DNA"/>
</dbReference>
<dbReference type="Proteomes" id="UP000217889">
    <property type="component" value="Chromosome"/>
</dbReference>
<evidence type="ECO:0000313" key="1">
    <source>
        <dbReference type="EMBL" id="ATG54046.1"/>
    </source>
</evidence>
<evidence type="ECO:0008006" key="3">
    <source>
        <dbReference type="Google" id="ProtNLM"/>
    </source>
</evidence>
<keyword evidence="2" id="KW-1185">Reference proteome</keyword>
<dbReference type="AlphaFoldDB" id="A0A291GV94"/>
<proteinExistence type="predicted"/>
<protein>
    <recommendedName>
        <fullName evidence="3">DUF1499 domain-containing protein</fullName>
    </recommendedName>
</protein>
<dbReference type="KEGG" id="bgg:CFK41_04105"/>
<dbReference type="OrthoDB" id="5069720at2"/>
<evidence type="ECO:0000313" key="2">
    <source>
        <dbReference type="Proteomes" id="UP000217889"/>
    </source>
</evidence>
<reference evidence="1 2" key="1">
    <citation type="journal article" date="2014" name="Int. J. Syst. Evol. Microbiol.">
        <title>Brachybacterium ginsengisoli sp. nov., isolated from soil of a ginseng field.</title>
        <authorList>
            <person name="Hoang V.A."/>
            <person name="Kim Y.J."/>
            <person name="Nguyen N.L."/>
            <person name="Yang D.C."/>
        </authorList>
    </citation>
    <scope>NUCLEOTIDE SEQUENCE [LARGE SCALE GENOMIC DNA]</scope>
    <source>
        <strain evidence="1 2">DCY80</strain>
    </source>
</reference>
<name>A0A291GV94_9MICO</name>